<accession>A8RZ08</accession>
<dbReference type="PaxDb" id="411902-CLOBOL_05286"/>
<reference evidence="1 2" key="2">
    <citation type="submission" date="2007-09" db="EMBL/GenBank/DDBJ databases">
        <title>Draft genome sequence of Clostridium bolteae (ATCC BAA-613).</title>
        <authorList>
            <person name="Sudarsanam P."/>
            <person name="Ley R."/>
            <person name="Guruge J."/>
            <person name="Turnbaugh P.J."/>
            <person name="Mahowald M."/>
            <person name="Liep D."/>
            <person name="Gordon J."/>
        </authorList>
    </citation>
    <scope>NUCLEOTIDE SEQUENCE [LARGE SCALE GENOMIC DNA]</scope>
    <source>
        <strain evidence="2">ATCC BAA-613 / DSM 15670 / CCUG 46953 / JCM 12243 / WAL 16351</strain>
    </source>
</reference>
<gene>
    <name evidence="1" type="ORF">CLOBOL_05286</name>
</gene>
<reference evidence="1 2" key="1">
    <citation type="submission" date="2007-08" db="EMBL/GenBank/DDBJ databases">
        <authorList>
            <person name="Fulton L."/>
            <person name="Clifton S."/>
            <person name="Fulton B."/>
            <person name="Xu J."/>
            <person name="Minx P."/>
            <person name="Pepin K.H."/>
            <person name="Johnson M."/>
            <person name="Thiruvilangam P."/>
            <person name="Bhonagiri V."/>
            <person name="Nash W.E."/>
            <person name="Mardis E.R."/>
            <person name="Wilson R.K."/>
        </authorList>
    </citation>
    <scope>NUCLEOTIDE SEQUENCE [LARGE SCALE GENOMIC DNA]</scope>
    <source>
        <strain evidence="2">ATCC BAA-613 / DSM 15670 / CCUG 46953 / JCM 12243 / WAL 16351</strain>
    </source>
</reference>
<evidence type="ECO:0000313" key="1">
    <source>
        <dbReference type="EMBL" id="EDP14743.1"/>
    </source>
</evidence>
<sequence length="50" mass="5854">MQSLGFLYHTAEHKFGDLSLPKADMLMFFYPEKDTGTDGRWLDGTDMFKY</sequence>
<dbReference type="EMBL" id="ABCC02000039">
    <property type="protein sequence ID" value="EDP14743.1"/>
    <property type="molecule type" value="Genomic_DNA"/>
</dbReference>
<dbReference type="AlphaFoldDB" id="A8RZ08"/>
<comment type="caution">
    <text evidence="1">The sequence shown here is derived from an EMBL/GenBank/DDBJ whole genome shotgun (WGS) entry which is preliminary data.</text>
</comment>
<name>A8RZ08_ENTBW</name>
<evidence type="ECO:0000313" key="2">
    <source>
        <dbReference type="Proteomes" id="UP000005396"/>
    </source>
</evidence>
<proteinExistence type="predicted"/>
<organism evidence="1 2">
    <name type="scientific">Enterocloster bolteae (strain ATCC BAA-613 / DSM 15670 / CCUG 46953 / JCM 12243 / WAL 16351)</name>
    <name type="common">Clostridium bolteae</name>
    <dbReference type="NCBI Taxonomy" id="411902"/>
    <lineage>
        <taxon>Bacteria</taxon>
        <taxon>Bacillati</taxon>
        <taxon>Bacillota</taxon>
        <taxon>Clostridia</taxon>
        <taxon>Lachnospirales</taxon>
        <taxon>Lachnospiraceae</taxon>
        <taxon>Enterocloster</taxon>
    </lineage>
</organism>
<dbReference type="HOGENOM" id="CLU_3116294_0_0_9"/>
<protein>
    <submittedName>
        <fullName evidence="1">Uncharacterized protein</fullName>
    </submittedName>
</protein>
<dbReference type="Proteomes" id="UP000005396">
    <property type="component" value="Unassembled WGS sequence"/>
</dbReference>